<gene>
    <name evidence="2" type="ordered locus">Rfer_4390</name>
</gene>
<sequence length="172" mass="18910">MPDYTIVSFENSIITLAFDGRRVNFPLPIVDGKYPEGEALNTLLTAYVRNARAAPPAPVASNAAEIQRLVARPADFELRRAVMVARNRLLLATDWTQMNDSPLSADLKLRWKICRQAWRDISRQSGFPSNVVWPVPPDQVKGPAGGMLTAARGAPTHLLSVQSVPTHITVGR</sequence>
<proteinExistence type="predicted"/>
<keyword evidence="3" id="KW-1185">Reference proteome</keyword>
<dbReference type="HOGENOM" id="CLU_1554068_0_0_4"/>
<geneLocation type="plasmid" evidence="3">
    <name>pDSM15236</name>
</geneLocation>
<dbReference type="KEGG" id="rfr:Rfer_4390"/>
<accession>Q21Q69</accession>
<dbReference type="Pfam" id="PF16778">
    <property type="entry name" value="Phage_tail_APC"/>
    <property type="match status" value="1"/>
</dbReference>
<keyword evidence="2" id="KW-0614">Plasmid</keyword>
<dbReference type="EMBL" id="CP000268">
    <property type="protein sequence ID" value="ABD72076.1"/>
    <property type="molecule type" value="Genomic_DNA"/>
</dbReference>
<dbReference type="InterPro" id="IPR031893">
    <property type="entry name" value="Phage_tail_APC"/>
</dbReference>
<protein>
    <recommendedName>
        <fullName evidence="1">Phage tail assembly chaperone-like domain-containing protein</fullName>
    </recommendedName>
</protein>
<name>Q21Q69_ALBFT</name>
<dbReference type="AlphaFoldDB" id="Q21Q69"/>
<dbReference type="Proteomes" id="UP000008332">
    <property type="component" value="Plasmid unnamed1"/>
</dbReference>
<dbReference type="OrthoDB" id="5465054at2"/>
<feature type="domain" description="Phage tail assembly chaperone-like" evidence="1">
    <location>
        <begin position="80"/>
        <end position="138"/>
    </location>
</feature>
<reference evidence="3" key="1">
    <citation type="submission" date="2006-02" db="EMBL/GenBank/DDBJ databases">
        <title>Complete sequence of plasmid 1 of Rhodoferax ferrireducens DSM 15236.</title>
        <authorList>
            <person name="Copeland A."/>
            <person name="Lucas S."/>
            <person name="Lapidus A."/>
            <person name="Barry K."/>
            <person name="Detter J.C."/>
            <person name="Glavina del Rio T."/>
            <person name="Hammon N."/>
            <person name="Israni S."/>
            <person name="Pitluck S."/>
            <person name="Brettin T."/>
            <person name="Bruce D."/>
            <person name="Han C."/>
            <person name="Tapia R."/>
            <person name="Gilna P."/>
            <person name="Kiss H."/>
            <person name="Schmutz J."/>
            <person name="Larimer F."/>
            <person name="Land M."/>
            <person name="Kyrpides N."/>
            <person name="Ivanova N."/>
            <person name="Richardson P."/>
        </authorList>
    </citation>
    <scope>NUCLEOTIDE SEQUENCE [LARGE SCALE GENOMIC DNA]</scope>
    <source>
        <strain evidence="3">ATCC BAA-621 / DSM 15236 / T118</strain>
        <plasmid evidence="3">Plasmid pDSM15236</plasmid>
    </source>
</reference>
<evidence type="ECO:0000259" key="1">
    <source>
        <dbReference type="Pfam" id="PF16778"/>
    </source>
</evidence>
<dbReference type="Gene3D" id="6.10.140.1310">
    <property type="match status" value="1"/>
</dbReference>
<evidence type="ECO:0000313" key="2">
    <source>
        <dbReference type="EMBL" id="ABD72076.1"/>
    </source>
</evidence>
<organism evidence="2 3">
    <name type="scientific">Albidiferax ferrireducens (strain ATCC BAA-621 / DSM 15236 / T118)</name>
    <name type="common">Rhodoferax ferrireducens</name>
    <dbReference type="NCBI Taxonomy" id="338969"/>
    <lineage>
        <taxon>Bacteria</taxon>
        <taxon>Pseudomonadati</taxon>
        <taxon>Pseudomonadota</taxon>
        <taxon>Betaproteobacteria</taxon>
        <taxon>Burkholderiales</taxon>
        <taxon>Comamonadaceae</taxon>
        <taxon>Rhodoferax</taxon>
    </lineage>
</organism>
<evidence type="ECO:0000313" key="3">
    <source>
        <dbReference type="Proteomes" id="UP000008332"/>
    </source>
</evidence>